<dbReference type="OrthoDB" id="8396882at2"/>
<comment type="caution">
    <text evidence="2">The sequence shown here is derived from an EMBL/GenBank/DDBJ whole genome shotgun (WGS) entry which is preliminary data.</text>
</comment>
<feature type="transmembrane region" description="Helical" evidence="1">
    <location>
        <begin position="52"/>
        <end position="72"/>
    </location>
</feature>
<dbReference type="Pfam" id="PF06496">
    <property type="entry name" value="DUF1097"/>
    <property type="match status" value="1"/>
</dbReference>
<evidence type="ECO:0000313" key="2">
    <source>
        <dbReference type="EMBL" id="PRD47433.1"/>
    </source>
</evidence>
<dbReference type="EMBL" id="PVBQ01000006">
    <property type="protein sequence ID" value="PRD47433.1"/>
    <property type="molecule type" value="Genomic_DNA"/>
</dbReference>
<evidence type="ECO:0000256" key="1">
    <source>
        <dbReference type="SAM" id="Phobius"/>
    </source>
</evidence>
<dbReference type="InterPro" id="IPR009476">
    <property type="entry name" value="DUF1097"/>
</dbReference>
<feature type="transmembrane region" description="Helical" evidence="1">
    <location>
        <begin position="131"/>
        <end position="150"/>
    </location>
</feature>
<feature type="transmembrane region" description="Helical" evidence="1">
    <location>
        <begin position="7"/>
        <end position="32"/>
    </location>
</feature>
<sequence length="155" mass="17431">MQSFYKAISLGILASLATIFTFSLNLPTWVLFLGWTSLSLLSPTKQVSLKIYIQQLFGILIAIIIVFFGNFLIENLSQIWFHLSVGIVLTGVFYVTKLKTLNVLPAYFIGMIVWFGLNAEPTIEQALKSSVSLFLGFLFGWVNYIVYAKIDNSIC</sequence>
<dbReference type="AlphaFoldDB" id="A0A2S9J3R4"/>
<accession>A0A2S9J3R4</accession>
<keyword evidence="1" id="KW-1133">Transmembrane helix</keyword>
<reference evidence="2 3" key="1">
    <citation type="submission" date="2018-02" db="EMBL/GenBank/DDBJ databases">
        <title>The draft genome of Sphingobacterium sp. 5JN-11.</title>
        <authorList>
            <person name="Liu L."/>
            <person name="Li L."/>
            <person name="Liang L."/>
            <person name="Zhang X."/>
            <person name="Wang T."/>
        </authorList>
    </citation>
    <scope>NUCLEOTIDE SEQUENCE [LARGE SCALE GENOMIC DNA]</scope>
    <source>
        <strain evidence="2 3">5JN-11</strain>
    </source>
</reference>
<name>A0A2S9J3R4_9SPHI</name>
<keyword evidence="1" id="KW-0472">Membrane</keyword>
<gene>
    <name evidence="2" type="ORF">C5745_08890</name>
</gene>
<evidence type="ECO:0008006" key="4">
    <source>
        <dbReference type="Google" id="ProtNLM"/>
    </source>
</evidence>
<evidence type="ECO:0000313" key="3">
    <source>
        <dbReference type="Proteomes" id="UP000239711"/>
    </source>
</evidence>
<proteinExistence type="predicted"/>
<protein>
    <recommendedName>
        <fullName evidence="4">DUF1097 domain-containing protein</fullName>
    </recommendedName>
</protein>
<keyword evidence="1" id="KW-0812">Transmembrane</keyword>
<dbReference type="Proteomes" id="UP000239711">
    <property type="component" value="Unassembled WGS sequence"/>
</dbReference>
<dbReference type="RefSeq" id="WP_105716655.1">
    <property type="nucleotide sequence ID" value="NZ_PVBQ01000006.1"/>
</dbReference>
<feature type="transmembrane region" description="Helical" evidence="1">
    <location>
        <begin position="79"/>
        <end position="96"/>
    </location>
</feature>
<organism evidence="2 3">
    <name type="scientific">Sphingobacterium haloxyli</name>
    <dbReference type="NCBI Taxonomy" id="2100533"/>
    <lineage>
        <taxon>Bacteria</taxon>
        <taxon>Pseudomonadati</taxon>
        <taxon>Bacteroidota</taxon>
        <taxon>Sphingobacteriia</taxon>
        <taxon>Sphingobacteriales</taxon>
        <taxon>Sphingobacteriaceae</taxon>
        <taxon>Sphingobacterium</taxon>
    </lineage>
</organism>
<keyword evidence="3" id="KW-1185">Reference proteome</keyword>
<feature type="transmembrane region" description="Helical" evidence="1">
    <location>
        <begin position="102"/>
        <end position="119"/>
    </location>
</feature>